<feature type="transmembrane region" description="Helical" evidence="1">
    <location>
        <begin position="122"/>
        <end position="143"/>
    </location>
</feature>
<evidence type="ECO:0000313" key="2">
    <source>
        <dbReference type="EMBL" id="GGD15535.1"/>
    </source>
</evidence>
<keyword evidence="1" id="KW-1133">Transmembrane helix</keyword>
<proteinExistence type="predicted"/>
<evidence type="ECO:0000256" key="1">
    <source>
        <dbReference type="SAM" id="Phobius"/>
    </source>
</evidence>
<feature type="transmembrane region" description="Helical" evidence="1">
    <location>
        <begin position="55"/>
        <end position="73"/>
    </location>
</feature>
<keyword evidence="3" id="KW-1185">Reference proteome</keyword>
<keyword evidence="1" id="KW-0812">Transmembrane</keyword>
<reference evidence="2" key="1">
    <citation type="journal article" date="2014" name="Int. J. Syst. Evol. Microbiol.">
        <title>Complete genome sequence of Corynebacterium casei LMG S-19264T (=DSM 44701T), isolated from a smear-ripened cheese.</title>
        <authorList>
            <consortium name="US DOE Joint Genome Institute (JGI-PGF)"/>
            <person name="Walter F."/>
            <person name="Albersmeier A."/>
            <person name="Kalinowski J."/>
            <person name="Ruckert C."/>
        </authorList>
    </citation>
    <scope>NUCLEOTIDE SEQUENCE</scope>
    <source>
        <strain evidence="2">CGMCC 1.12506</strain>
    </source>
</reference>
<feature type="transmembrane region" description="Helical" evidence="1">
    <location>
        <begin position="85"/>
        <end position="102"/>
    </location>
</feature>
<feature type="transmembrane region" description="Helical" evidence="1">
    <location>
        <begin position="21"/>
        <end position="40"/>
    </location>
</feature>
<comment type="caution">
    <text evidence="2">The sequence shown here is derived from an EMBL/GenBank/DDBJ whole genome shotgun (WGS) entry which is preliminary data.</text>
</comment>
<dbReference type="AlphaFoldDB" id="A0A916XVY9"/>
<sequence>MTKTEMNTNNKTQDFKLYSSRAIGLATFLGGPLAAGYLIGENYKVIDKPTEGRNSLVLGIVFTVLLFGALFMIPENTIDKIPKQLIPLLYTGIILGIVEWKQGDMLKAHKENNNPFFSGWRAAGVGFVSLLVLVIGIFGYAFLSSDNEIYEKYDTELAQFSKNEKESLVFYDNLETKNNSSLLKELDEKTIPKWKANLEIIKKTNQLNNLPPDLVEQNNILLKYSELRIQAFELFRKSIYEDTDKYEEQLEQIHIQIEKELEKLN</sequence>
<reference evidence="2" key="2">
    <citation type="submission" date="2020-09" db="EMBL/GenBank/DDBJ databases">
        <authorList>
            <person name="Sun Q."/>
            <person name="Zhou Y."/>
        </authorList>
    </citation>
    <scope>NUCLEOTIDE SEQUENCE</scope>
    <source>
        <strain evidence="2">CGMCC 1.12506</strain>
    </source>
</reference>
<name>A0A916XVY9_9FLAO</name>
<dbReference type="Proteomes" id="UP000625735">
    <property type="component" value="Unassembled WGS sequence"/>
</dbReference>
<gene>
    <name evidence="2" type="ORF">GCM10011343_03080</name>
</gene>
<protein>
    <submittedName>
        <fullName evidence="2">Uncharacterized protein</fullName>
    </submittedName>
</protein>
<evidence type="ECO:0000313" key="3">
    <source>
        <dbReference type="Proteomes" id="UP000625735"/>
    </source>
</evidence>
<dbReference type="EMBL" id="BMFG01000001">
    <property type="protein sequence ID" value="GGD15535.1"/>
    <property type="molecule type" value="Genomic_DNA"/>
</dbReference>
<organism evidence="2 3">
    <name type="scientific">Flavobacterium orientale</name>
    <dbReference type="NCBI Taxonomy" id="1756020"/>
    <lineage>
        <taxon>Bacteria</taxon>
        <taxon>Pseudomonadati</taxon>
        <taxon>Bacteroidota</taxon>
        <taxon>Flavobacteriia</taxon>
        <taxon>Flavobacteriales</taxon>
        <taxon>Flavobacteriaceae</taxon>
        <taxon>Flavobacterium</taxon>
    </lineage>
</organism>
<accession>A0A916XVY9</accession>
<keyword evidence="1" id="KW-0472">Membrane</keyword>